<dbReference type="EMBL" id="BKCJ010006480">
    <property type="protein sequence ID" value="GEU72374.1"/>
    <property type="molecule type" value="Genomic_DNA"/>
</dbReference>
<evidence type="ECO:0000256" key="1">
    <source>
        <dbReference type="SAM" id="MobiDB-lite"/>
    </source>
</evidence>
<evidence type="ECO:0000313" key="3">
    <source>
        <dbReference type="EMBL" id="GEU72374.1"/>
    </source>
</evidence>
<comment type="caution">
    <text evidence="3">The sequence shown here is derived from an EMBL/GenBank/DDBJ whole genome shotgun (WGS) entry which is preliminary data.</text>
</comment>
<evidence type="ECO:0000259" key="2">
    <source>
        <dbReference type="Pfam" id="PF22936"/>
    </source>
</evidence>
<gene>
    <name evidence="3" type="ORF">Tci_044352</name>
</gene>
<reference evidence="3" key="1">
    <citation type="journal article" date="2019" name="Sci. Rep.">
        <title>Draft genome of Tanacetum cinerariifolium, the natural source of mosquito coil.</title>
        <authorList>
            <person name="Yamashiro T."/>
            <person name="Shiraishi A."/>
            <person name="Satake H."/>
            <person name="Nakayama K."/>
        </authorList>
    </citation>
    <scope>NUCLEOTIDE SEQUENCE</scope>
</reference>
<protein>
    <submittedName>
        <fullName evidence="3">Ribonuclease H-like domain-containing protein</fullName>
    </submittedName>
</protein>
<dbReference type="Pfam" id="PF22936">
    <property type="entry name" value="Pol_BBD"/>
    <property type="match status" value="1"/>
</dbReference>
<feature type="compositionally biased region" description="Polar residues" evidence="1">
    <location>
        <begin position="11"/>
        <end position="22"/>
    </location>
</feature>
<feature type="compositionally biased region" description="Low complexity" evidence="1">
    <location>
        <begin position="1"/>
        <end position="10"/>
    </location>
</feature>
<feature type="domain" description="Retrovirus-related Pol polyprotein from transposon TNT 1-94-like beta-barrel" evidence="2">
    <location>
        <begin position="313"/>
        <end position="386"/>
    </location>
</feature>
<sequence length="410" mass="45343">MVASSSSSGSQNMAFLSSPGSTNEVDTANIHISTVSTPVSTVSSHDNTANLSDATVYAFLANQPNGSQLVHEDLEQIHEDDLEEMDLKWPRNQDSSRKTVNVEDTSSKAVVAIDEAGFDWSYMARDEVPTNMSLMAFSDSEIVQKPVLKNVDKGTVQREVRPVWNNAMRTNHQNFSNSRRNFAPTVVLTKSGIVPISTARHNSSRAAAPVSATRPLNTAASKPLVIVAKLKHALQRSHSLSRRPFYQQTALKNKNLNNNVNTTKANSVNTTKRNKVTSAVGNQGINVVKSSACGVWRPKIKSAPQDALKDQGYFDSGCSRHMTRNISYLTNFKEHDGRYVFFRGGAKGGKITGKGTIRTRKLDFKDVYFVKELQFNLFSVSQMCDKKNSVLFTDTEYFVMSPNFKLADES</sequence>
<organism evidence="3">
    <name type="scientific">Tanacetum cinerariifolium</name>
    <name type="common">Dalmatian daisy</name>
    <name type="synonym">Chrysanthemum cinerariifolium</name>
    <dbReference type="NCBI Taxonomy" id="118510"/>
    <lineage>
        <taxon>Eukaryota</taxon>
        <taxon>Viridiplantae</taxon>
        <taxon>Streptophyta</taxon>
        <taxon>Embryophyta</taxon>
        <taxon>Tracheophyta</taxon>
        <taxon>Spermatophyta</taxon>
        <taxon>Magnoliopsida</taxon>
        <taxon>eudicotyledons</taxon>
        <taxon>Gunneridae</taxon>
        <taxon>Pentapetalae</taxon>
        <taxon>asterids</taxon>
        <taxon>campanulids</taxon>
        <taxon>Asterales</taxon>
        <taxon>Asteraceae</taxon>
        <taxon>Asteroideae</taxon>
        <taxon>Anthemideae</taxon>
        <taxon>Anthemidinae</taxon>
        <taxon>Tanacetum</taxon>
    </lineage>
</organism>
<dbReference type="InterPro" id="IPR054722">
    <property type="entry name" value="PolX-like_BBD"/>
</dbReference>
<feature type="region of interest" description="Disordered" evidence="1">
    <location>
        <begin position="1"/>
        <end position="22"/>
    </location>
</feature>
<proteinExistence type="predicted"/>
<accession>A0A6L2MIS1</accession>
<name>A0A6L2MIS1_TANCI</name>
<dbReference type="AlphaFoldDB" id="A0A6L2MIS1"/>